<dbReference type="InterPro" id="IPR029058">
    <property type="entry name" value="AB_hydrolase_fold"/>
</dbReference>
<dbReference type="InterPro" id="IPR012223">
    <property type="entry name" value="TEII"/>
</dbReference>
<comment type="caution">
    <text evidence="4">The sequence shown here is derived from an EMBL/GenBank/DDBJ whole genome shotgun (WGS) entry which is preliminary data.</text>
</comment>
<feature type="domain" description="Thioesterase TesA-like" evidence="3">
    <location>
        <begin position="17"/>
        <end position="239"/>
    </location>
</feature>
<dbReference type="InterPro" id="IPR001031">
    <property type="entry name" value="Thioesterase"/>
</dbReference>
<keyword evidence="5" id="KW-1185">Reference proteome</keyword>
<dbReference type="GO" id="GO:0016787">
    <property type="term" value="F:hydrolase activity"/>
    <property type="evidence" value="ECO:0007669"/>
    <property type="project" value="UniProtKB-KW"/>
</dbReference>
<dbReference type="AlphaFoldDB" id="A0A6V8KEE2"/>
<evidence type="ECO:0000256" key="1">
    <source>
        <dbReference type="ARBA" id="ARBA00007169"/>
    </source>
</evidence>
<dbReference type="SUPFAM" id="SSF53474">
    <property type="entry name" value="alpha/beta-Hydrolases"/>
    <property type="match status" value="1"/>
</dbReference>
<evidence type="ECO:0000313" key="4">
    <source>
        <dbReference type="EMBL" id="GFJ80801.1"/>
    </source>
</evidence>
<evidence type="ECO:0000313" key="5">
    <source>
        <dbReference type="Proteomes" id="UP000482800"/>
    </source>
</evidence>
<dbReference type="SMART" id="SM00824">
    <property type="entry name" value="PKS_TE"/>
    <property type="match status" value="1"/>
</dbReference>
<protein>
    <submittedName>
        <fullName evidence="4">Oleoyl-ACP hydrolase</fullName>
    </submittedName>
</protein>
<keyword evidence="2 4" id="KW-0378">Hydrolase</keyword>
<comment type="similarity">
    <text evidence="1">Belongs to the thioesterase family.</text>
</comment>
<evidence type="ECO:0000259" key="3">
    <source>
        <dbReference type="SMART" id="SM00824"/>
    </source>
</evidence>
<dbReference type="Proteomes" id="UP000482800">
    <property type="component" value="Unassembled WGS sequence"/>
</dbReference>
<accession>A0A6V8KEE2</accession>
<reference evidence="4 5" key="2">
    <citation type="submission" date="2020-03" db="EMBL/GenBank/DDBJ databases">
        <authorList>
            <person name="Ichikawa N."/>
            <person name="Kimura A."/>
            <person name="Kitahashi Y."/>
            <person name="Uohara A."/>
        </authorList>
    </citation>
    <scope>NUCLEOTIDE SEQUENCE [LARGE SCALE GENOMIC DNA]</scope>
    <source>
        <strain evidence="4 5">NBRC 108639</strain>
    </source>
</reference>
<sequence length="246" mass="26891">MWIRRYHPSPDSRVRLVCFPHAGGSASFYFPVSAALTPGVEVHAVQYPGRQDRRAEQPVESISALADAVTEVVRPLTDRPLAFFGHSLGAILGYEVALRLEAAGAPPLVRFFASGRRAPSRYRPETVSDRDDQAILAELRLLSGTNGDVLGDPELVQMILPAVRSDFLAIERYRHTSGQRLSCPVVSLIGDVDPRVDEDEARAWAAHTTGGYRLRIFPGGHFYLVDQAASVIQEVSTELSAALKSS</sequence>
<dbReference type="PANTHER" id="PTHR11487">
    <property type="entry name" value="THIOESTERASE"/>
    <property type="match status" value="1"/>
</dbReference>
<proteinExistence type="inferred from homology"/>
<dbReference type="Pfam" id="PF00975">
    <property type="entry name" value="Thioesterase"/>
    <property type="match status" value="1"/>
</dbReference>
<reference evidence="4 5" key="1">
    <citation type="submission" date="2020-03" db="EMBL/GenBank/DDBJ databases">
        <title>Whole genome shotgun sequence of Phytohabitans houttuyneae NBRC 108639.</title>
        <authorList>
            <person name="Komaki H."/>
            <person name="Tamura T."/>
        </authorList>
    </citation>
    <scope>NUCLEOTIDE SEQUENCE [LARGE SCALE GENOMIC DNA]</scope>
    <source>
        <strain evidence="4 5">NBRC 108639</strain>
    </source>
</reference>
<name>A0A6V8KEE2_9ACTN</name>
<gene>
    <name evidence="4" type="primary">rifR</name>
    <name evidence="4" type="ORF">Phou_049810</name>
</gene>
<dbReference type="GO" id="GO:0008610">
    <property type="term" value="P:lipid biosynthetic process"/>
    <property type="evidence" value="ECO:0007669"/>
    <property type="project" value="TreeGrafter"/>
</dbReference>
<dbReference type="PANTHER" id="PTHR11487:SF0">
    <property type="entry name" value="S-ACYL FATTY ACID SYNTHASE THIOESTERASE, MEDIUM CHAIN"/>
    <property type="match status" value="1"/>
</dbReference>
<dbReference type="InterPro" id="IPR020802">
    <property type="entry name" value="TesA-like"/>
</dbReference>
<evidence type="ECO:0000256" key="2">
    <source>
        <dbReference type="ARBA" id="ARBA00022801"/>
    </source>
</evidence>
<dbReference type="Gene3D" id="3.40.50.1820">
    <property type="entry name" value="alpha/beta hydrolase"/>
    <property type="match status" value="1"/>
</dbReference>
<organism evidence="4 5">
    <name type="scientific">Phytohabitans houttuyneae</name>
    <dbReference type="NCBI Taxonomy" id="1076126"/>
    <lineage>
        <taxon>Bacteria</taxon>
        <taxon>Bacillati</taxon>
        <taxon>Actinomycetota</taxon>
        <taxon>Actinomycetes</taxon>
        <taxon>Micromonosporales</taxon>
        <taxon>Micromonosporaceae</taxon>
    </lineage>
</organism>
<dbReference type="EMBL" id="BLPF01000002">
    <property type="protein sequence ID" value="GFJ80801.1"/>
    <property type="molecule type" value="Genomic_DNA"/>
</dbReference>